<reference evidence="1" key="1">
    <citation type="submission" date="2021-04" db="EMBL/GenBank/DDBJ databases">
        <title>Microbacterium tenobrionis sp. nov. and Microbacterium allomyrinae sp. nov., isolated from larvae of Tenobrio molitor and Allomyrina dichotoma, respectively.</title>
        <authorList>
            <person name="Lee S.D."/>
        </authorList>
    </citation>
    <scope>NUCLEOTIDE SEQUENCE</scope>
    <source>
        <strain evidence="1">BWT-G7</strain>
    </source>
</reference>
<dbReference type="RefSeq" id="WP_229385072.1">
    <property type="nucleotide sequence ID" value="NZ_JAGTTN010000004.1"/>
</dbReference>
<evidence type="ECO:0000313" key="1">
    <source>
        <dbReference type="EMBL" id="MCC2033104.1"/>
    </source>
</evidence>
<gene>
    <name evidence="1" type="ORF">KEC57_13020</name>
</gene>
<dbReference type="AlphaFoldDB" id="A0A9X1S3E7"/>
<name>A0A9X1S3E7_9MICO</name>
<keyword evidence="2" id="KW-1185">Reference proteome</keyword>
<accession>A0A9X1S3E7</accession>
<evidence type="ECO:0000313" key="2">
    <source>
        <dbReference type="Proteomes" id="UP001139354"/>
    </source>
</evidence>
<protein>
    <submittedName>
        <fullName evidence="1">Uncharacterized protein</fullName>
    </submittedName>
</protein>
<proteinExistence type="predicted"/>
<organism evidence="1 2">
    <name type="scientific">Microbacterium allomyrinae</name>
    <dbReference type="NCBI Taxonomy" id="2830666"/>
    <lineage>
        <taxon>Bacteria</taxon>
        <taxon>Bacillati</taxon>
        <taxon>Actinomycetota</taxon>
        <taxon>Actinomycetes</taxon>
        <taxon>Micrococcales</taxon>
        <taxon>Microbacteriaceae</taxon>
        <taxon>Microbacterium</taxon>
    </lineage>
</organism>
<comment type="caution">
    <text evidence="1">The sequence shown here is derived from an EMBL/GenBank/DDBJ whole genome shotgun (WGS) entry which is preliminary data.</text>
</comment>
<dbReference type="Proteomes" id="UP001139354">
    <property type="component" value="Unassembled WGS sequence"/>
</dbReference>
<sequence length="86" mass="9497">MPNTQIVPASVNTTAVDMLSSAHGKGEVAHWFLTANPDDRDQQKAIEWIEKSIQDLLKAKDAIVTGQARELRRAVEVTEQITAVEL</sequence>
<dbReference type="EMBL" id="JAGTTN010000004">
    <property type="protein sequence ID" value="MCC2033104.1"/>
    <property type="molecule type" value="Genomic_DNA"/>
</dbReference>